<accession>A0A0U1DYK0</accession>
<dbReference type="GO" id="GO:0003676">
    <property type="term" value="F:nucleic acid binding"/>
    <property type="evidence" value="ECO:0007669"/>
    <property type="project" value="InterPro"/>
</dbReference>
<dbReference type="InterPro" id="IPR011545">
    <property type="entry name" value="DEAD/DEAH_box_helicase_dom"/>
</dbReference>
<name>A0A0U1DYK0_9MYCO</name>
<dbReference type="EMBL" id="CTEF01000009">
    <property type="protein sequence ID" value="CQD25064.1"/>
    <property type="molecule type" value="Genomic_DNA"/>
</dbReference>
<gene>
    <name evidence="2" type="ORF">BN970_06862</name>
</gene>
<dbReference type="Proteomes" id="UP000182227">
    <property type="component" value="Unassembled WGS sequence"/>
</dbReference>
<proteinExistence type="predicted"/>
<keyword evidence="2" id="KW-0347">Helicase</keyword>
<dbReference type="AlphaFoldDB" id="A0A0U1DYK0"/>
<dbReference type="Gene3D" id="3.40.50.300">
    <property type="entry name" value="P-loop containing nucleotide triphosphate hydrolases"/>
    <property type="match status" value="1"/>
</dbReference>
<evidence type="ECO:0000259" key="1">
    <source>
        <dbReference type="PROSITE" id="PS51192"/>
    </source>
</evidence>
<dbReference type="SUPFAM" id="SSF52540">
    <property type="entry name" value="P-loop containing nucleoside triphosphate hydrolases"/>
    <property type="match status" value="1"/>
</dbReference>
<sequence length="144" mass="15878">MLEPRDIFAALPDKKFPRLRAEQGEVLKAWFERRDQRDLVIKQNTGGGKTLVGLLIGQSSLNEGAGPVIYLVPDRYLITQVVDTANDLGIAVTTNVEDEQFRIGRSICVATFDKVVNGRTTFGVRGRTRIVRLGTVIVDDAHAA</sequence>
<dbReference type="InterPro" id="IPR014001">
    <property type="entry name" value="Helicase_ATP-bd"/>
</dbReference>
<protein>
    <submittedName>
        <fullName evidence="2">DEAD/DEAH box helicase</fullName>
    </submittedName>
</protein>
<keyword evidence="2" id="KW-0378">Hydrolase</keyword>
<feature type="domain" description="Helicase ATP-binding" evidence="1">
    <location>
        <begin position="30"/>
        <end position="144"/>
    </location>
</feature>
<dbReference type="Pfam" id="PF00270">
    <property type="entry name" value="DEAD"/>
    <property type="match status" value="1"/>
</dbReference>
<dbReference type="PROSITE" id="PS51192">
    <property type="entry name" value="HELICASE_ATP_BIND_1"/>
    <property type="match status" value="1"/>
</dbReference>
<keyword evidence="2" id="KW-0067">ATP-binding</keyword>
<reference evidence="2 3" key="1">
    <citation type="submission" date="2015-03" db="EMBL/GenBank/DDBJ databases">
        <authorList>
            <person name="Murphy D."/>
        </authorList>
    </citation>
    <scope>NUCLEOTIDE SEQUENCE [LARGE SCALE GENOMIC DNA]</scope>
    <source>
        <strain evidence="2 3">D16</strain>
    </source>
</reference>
<evidence type="ECO:0000313" key="3">
    <source>
        <dbReference type="Proteomes" id="UP000182227"/>
    </source>
</evidence>
<dbReference type="InterPro" id="IPR027417">
    <property type="entry name" value="P-loop_NTPase"/>
</dbReference>
<evidence type="ECO:0000313" key="2">
    <source>
        <dbReference type="EMBL" id="CQD25064.1"/>
    </source>
</evidence>
<keyword evidence="2" id="KW-0547">Nucleotide-binding</keyword>
<dbReference type="GO" id="GO:0004386">
    <property type="term" value="F:helicase activity"/>
    <property type="evidence" value="ECO:0007669"/>
    <property type="project" value="UniProtKB-KW"/>
</dbReference>
<organism evidence="2 3">
    <name type="scientific">Mycolicibacterium conceptionense</name>
    <dbReference type="NCBI Taxonomy" id="451644"/>
    <lineage>
        <taxon>Bacteria</taxon>
        <taxon>Bacillati</taxon>
        <taxon>Actinomycetota</taxon>
        <taxon>Actinomycetes</taxon>
        <taxon>Mycobacteriales</taxon>
        <taxon>Mycobacteriaceae</taxon>
        <taxon>Mycolicibacterium</taxon>
    </lineage>
</organism>
<dbReference type="GO" id="GO:0005524">
    <property type="term" value="F:ATP binding"/>
    <property type="evidence" value="ECO:0007669"/>
    <property type="project" value="InterPro"/>
</dbReference>